<keyword evidence="2" id="KW-1185">Reference proteome</keyword>
<dbReference type="Proteomes" id="UP000730161">
    <property type="component" value="Unassembled WGS sequence"/>
</dbReference>
<proteinExistence type="predicted"/>
<sequence>MPLYQPAFAAGTGIRPQETEINHFKCDGSYERSLSICNPGDQGINVNLWYESMIQAGTPTSLNDILSNPGEIASRVVLKTGLSRNGIVINTNQVESMRVPVGNQFEFFSYLKIADAGTYLITYWALYEGQRTEMNDISLRRAAKEKTMFGRHCRTTGRG</sequence>
<name>A0A8J7WBY1_9EURY</name>
<evidence type="ECO:0000313" key="1">
    <source>
        <dbReference type="EMBL" id="MBR1369933.1"/>
    </source>
</evidence>
<dbReference type="AlphaFoldDB" id="A0A8J7WBY1"/>
<accession>A0A8J7WBY1</accession>
<comment type="caution">
    <text evidence="1">The sequence shown here is derived from an EMBL/GenBank/DDBJ whole genome shotgun (WGS) entry which is preliminary data.</text>
</comment>
<dbReference type="EMBL" id="JWHL01000025">
    <property type="protein sequence ID" value="MBR1369933.1"/>
    <property type="molecule type" value="Genomic_DNA"/>
</dbReference>
<organism evidence="1 2">
    <name type="scientific">Methanocalculus chunghsingensis</name>
    <dbReference type="NCBI Taxonomy" id="156457"/>
    <lineage>
        <taxon>Archaea</taxon>
        <taxon>Methanobacteriati</taxon>
        <taxon>Methanobacteriota</taxon>
        <taxon>Stenosarchaea group</taxon>
        <taxon>Methanomicrobia</taxon>
        <taxon>Methanomicrobiales</taxon>
        <taxon>Methanocalculaceae</taxon>
        <taxon>Methanocalculus</taxon>
    </lineage>
</organism>
<reference evidence="1" key="1">
    <citation type="submission" date="2014-12" db="EMBL/GenBank/DDBJ databases">
        <authorList>
            <person name="Huang H.-H."/>
            <person name="Chen S.-C."/>
            <person name="Lai M.-C."/>
        </authorList>
    </citation>
    <scope>NUCLEOTIDE SEQUENCE</scope>
    <source>
        <strain evidence="1">K1F9705b</strain>
    </source>
</reference>
<evidence type="ECO:0000313" key="2">
    <source>
        <dbReference type="Proteomes" id="UP000730161"/>
    </source>
</evidence>
<protein>
    <submittedName>
        <fullName evidence="1">Uncharacterized protein</fullName>
    </submittedName>
</protein>
<gene>
    <name evidence="1" type="ORF">RJ53_10780</name>
</gene>